<keyword evidence="2" id="KW-1185">Reference proteome</keyword>
<dbReference type="InterPro" id="IPR023378">
    <property type="entry name" value="YheA/YmcA-like_dom_sf"/>
</dbReference>
<reference evidence="1" key="1">
    <citation type="journal article" date="2022" name="Cell">
        <title>Design, construction, and in vivo augmentation of a complex gut microbiome.</title>
        <authorList>
            <person name="Cheng A.G."/>
            <person name="Ho P.Y."/>
            <person name="Aranda-Diaz A."/>
            <person name="Jain S."/>
            <person name="Yu F.B."/>
            <person name="Meng X."/>
            <person name="Wang M."/>
            <person name="Iakiviak M."/>
            <person name="Nagashima K."/>
            <person name="Zhao A."/>
            <person name="Murugkar P."/>
            <person name="Patil A."/>
            <person name="Atabakhsh K."/>
            <person name="Weakley A."/>
            <person name="Yan J."/>
            <person name="Brumbaugh A.R."/>
            <person name="Higginbottom S."/>
            <person name="Dimas A."/>
            <person name="Shiver A.L."/>
            <person name="Deutschbauer A."/>
            <person name="Neff N."/>
            <person name="Sonnenburg J.L."/>
            <person name="Huang K.C."/>
            <person name="Fischbach M.A."/>
        </authorList>
    </citation>
    <scope>NUCLEOTIDE SEQUENCE</scope>
    <source>
        <strain evidence="1">DSM 19829</strain>
    </source>
</reference>
<dbReference type="Gene3D" id="1.20.1500.10">
    <property type="entry name" value="YheA/YmcA-like"/>
    <property type="match status" value="1"/>
</dbReference>
<dbReference type="RefSeq" id="WP_028527346.1">
    <property type="nucleotide sequence ID" value="NZ_CABLBR010000001.1"/>
</dbReference>
<accession>A0ABY5VEG5</accession>
<evidence type="ECO:0000313" key="2">
    <source>
        <dbReference type="Proteomes" id="UP001060164"/>
    </source>
</evidence>
<dbReference type="EMBL" id="CP102290">
    <property type="protein sequence ID" value="UWP58905.1"/>
    <property type="molecule type" value="Genomic_DNA"/>
</dbReference>
<gene>
    <name evidence="1" type="ORF">NQ502_16245</name>
</gene>
<protein>
    <submittedName>
        <fullName evidence="1">YlbF family regulator</fullName>
    </submittedName>
</protein>
<organism evidence="1 2">
    <name type="scientific">Ruminococcus gauvreauii</name>
    <dbReference type="NCBI Taxonomy" id="438033"/>
    <lineage>
        <taxon>Bacteria</taxon>
        <taxon>Bacillati</taxon>
        <taxon>Bacillota</taxon>
        <taxon>Clostridia</taxon>
        <taxon>Eubacteriales</taxon>
        <taxon>Oscillospiraceae</taxon>
        <taxon>Ruminococcus</taxon>
    </lineage>
</organism>
<dbReference type="InterPro" id="IPR010368">
    <property type="entry name" value="Com_YlbF"/>
</dbReference>
<proteinExistence type="predicted"/>
<sequence>MNAIEQKTYELIQTIKDSEYYKTFEDSLEKVVRQPEVKGRLDEFRARTFRMYNELDEVDLYDETDKIEREHRELRRIPEVNAFLDAEYELCKLLKSTEDMINMAIDVQIPEL</sequence>
<name>A0ABY5VEG5_9FIRM</name>
<evidence type="ECO:0000313" key="1">
    <source>
        <dbReference type="EMBL" id="UWP58905.1"/>
    </source>
</evidence>
<dbReference type="SUPFAM" id="SSF158622">
    <property type="entry name" value="YheA/YmcA-like"/>
    <property type="match status" value="1"/>
</dbReference>
<dbReference type="Pfam" id="PF06133">
    <property type="entry name" value="Com_YlbF"/>
    <property type="match status" value="1"/>
</dbReference>
<dbReference type="Proteomes" id="UP001060164">
    <property type="component" value="Chromosome"/>
</dbReference>